<name>A0A2M7K8X7_9BACT</name>
<dbReference type="EMBL" id="PFIP01000060">
    <property type="protein sequence ID" value="PIX34587.1"/>
    <property type="molecule type" value="Genomic_DNA"/>
</dbReference>
<dbReference type="EMBL" id="PFKO01000367">
    <property type="protein sequence ID" value="PIY31216.1"/>
    <property type="molecule type" value="Genomic_DNA"/>
</dbReference>
<dbReference type="Pfam" id="PF18765">
    <property type="entry name" value="Polbeta"/>
    <property type="match status" value="1"/>
</dbReference>
<gene>
    <name evidence="3" type="ORF">COZ07_10055</name>
    <name evidence="2" type="ORF">COZ58_03405</name>
</gene>
<dbReference type="InterPro" id="IPR043519">
    <property type="entry name" value="NT_sf"/>
</dbReference>
<reference evidence="4 5" key="1">
    <citation type="submission" date="2017-09" db="EMBL/GenBank/DDBJ databases">
        <title>Depth-based differentiation of microbial function through sediment-hosted aquifers and enrichment of novel symbionts in the deep terrestrial subsurface.</title>
        <authorList>
            <person name="Probst A.J."/>
            <person name="Ladd B."/>
            <person name="Jarett J.K."/>
            <person name="Geller-Mcgrath D.E."/>
            <person name="Sieber C.M."/>
            <person name="Emerson J.B."/>
            <person name="Anantharaman K."/>
            <person name="Thomas B.C."/>
            <person name="Malmstrom R."/>
            <person name="Stieglmeier M."/>
            <person name="Klingl A."/>
            <person name="Woyke T."/>
            <person name="Ryan C.M."/>
            <person name="Banfield J.F."/>
        </authorList>
    </citation>
    <scope>NUCLEOTIDE SEQUENCE [LARGE SCALE GENOMIC DNA]</scope>
    <source>
        <strain evidence="3">CG_4_10_14_3_um_filter_34_13</strain>
    </source>
</reference>
<dbReference type="InterPro" id="IPR041633">
    <property type="entry name" value="Polbeta"/>
</dbReference>
<dbReference type="RefSeq" id="WP_406608480.1">
    <property type="nucleotide sequence ID" value="NZ_PFKO01000367.1"/>
</dbReference>
<evidence type="ECO:0000313" key="4">
    <source>
        <dbReference type="Proteomes" id="UP000230646"/>
    </source>
</evidence>
<evidence type="ECO:0000313" key="3">
    <source>
        <dbReference type="EMBL" id="PIY31216.1"/>
    </source>
</evidence>
<comment type="caution">
    <text evidence="2">The sequence shown here is derived from an EMBL/GenBank/DDBJ whole genome shotgun (WGS) entry which is preliminary data.</text>
</comment>
<dbReference type="AlphaFoldDB" id="A0A2M7K8X7"/>
<evidence type="ECO:0000313" key="5">
    <source>
        <dbReference type="Proteomes" id="UP000231493"/>
    </source>
</evidence>
<evidence type="ECO:0000313" key="2">
    <source>
        <dbReference type="EMBL" id="PIX34587.1"/>
    </source>
</evidence>
<reference evidence="2" key="2">
    <citation type="submission" date="2017-09" db="EMBL/GenBank/DDBJ databases">
        <title>Depth-based differentiation of microbial function through sediment-hosted aquifers and enrichment of novel symbionts in the deep terrestrial subsurface.</title>
        <authorList>
            <person name="Probst A.J."/>
            <person name="Ladd B."/>
            <person name="Jarett J.K."/>
            <person name="Geller-Mcgrath D.E."/>
            <person name="Sieber C.M.K."/>
            <person name="Emerson J.B."/>
            <person name="Anantharaman K."/>
            <person name="Thomas B.C."/>
            <person name="Malmstrom R."/>
            <person name="Stieglmeier M."/>
            <person name="Klingl A."/>
            <person name="Woyke T."/>
            <person name="Ryan C.M."/>
            <person name="Banfield J.F."/>
        </authorList>
    </citation>
    <scope>NUCLEOTIDE SEQUENCE</scope>
    <source>
        <strain evidence="2">CG_4_8_14_3_um_filter_34_18</strain>
    </source>
</reference>
<dbReference type="Gene3D" id="3.30.460.10">
    <property type="entry name" value="Beta Polymerase, domain 2"/>
    <property type="match status" value="1"/>
</dbReference>
<sequence>MKRILKKIAKELSKIEDVKSIILYGGLARGEFTSRSDLDLFILTTEDKTQKEIHDKVIELESEIGRNIQPTIRTIVELQKTDTGLLQNIFQEGKILYLREPSDIPSAILLQQKPYLIYSFQISSLPQKDKVRFNRQLYEQTRKGYKYKGLLQEIGGQKLSAGCVMIPYEQKEKIEKFFKKFKVKFEQLKVWK</sequence>
<dbReference type="Proteomes" id="UP000231493">
    <property type="component" value="Unassembled WGS sequence"/>
</dbReference>
<feature type="domain" description="Polymerase beta nucleotidyltransferase" evidence="1">
    <location>
        <begin position="6"/>
        <end position="100"/>
    </location>
</feature>
<dbReference type="PANTHER" id="PTHR33933">
    <property type="entry name" value="NUCLEOTIDYLTRANSFERASE"/>
    <property type="match status" value="1"/>
</dbReference>
<dbReference type="PANTHER" id="PTHR33933:SF1">
    <property type="entry name" value="PROTEIN ADENYLYLTRANSFERASE MNTA-RELATED"/>
    <property type="match status" value="1"/>
</dbReference>
<dbReference type="SUPFAM" id="SSF81301">
    <property type="entry name" value="Nucleotidyltransferase"/>
    <property type="match status" value="1"/>
</dbReference>
<dbReference type="Proteomes" id="UP000230646">
    <property type="component" value="Unassembled WGS sequence"/>
</dbReference>
<dbReference type="InterPro" id="IPR052548">
    <property type="entry name" value="Type_VII_TA_antitoxin"/>
</dbReference>
<accession>A0A2M7K8X7</accession>
<organism evidence="2 5">
    <name type="scientific">Candidatus Infernicultor aquiphilus</name>
    <dbReference type="NCBI Taxonomy" id="1805029"/>
    <lineage>
        <taxon>Bacteria</taxon>
        <taxon>Pseudomonadati</taxon>
        <taxon>Atribacterota</taxon>
        <taxon>Candidatus Phoenicimicrobiia</taxon>
        <taxon>Candidatus Pheonicimicrobiales</taxon>
        <taxon>Candidatus Phoenicimicrobiaceae</taxon>
        <taxon>Candidatus Infernicultor</taxon>
    </lineage>
</organism>
<accession>A0A2M7PM02</accession>
<dbReference type="CDD" id="cd05403">
    <property type="entry name" value="NT_KNTase_like"/>
    <property type="match status" value="1"/>
</dbReference>
<proteinExistence type="predicted"/>
<protein>
    <recommendedName>
        <fullName evidence="1">Polymerase beta nucleotidyltransferase domain-containing protein</fullName>
    </recommendedName>
</protein>
<evidence type="ECO:0000259" key="1">
    <source>
        <dbReference type="Pfam" id="PF18765"/>
    </source>
</evidence>